<dbReference type="Pfam" id="PF04479">
    <property type="entry name" value="RTA1"/>
    <property type="match status" value="1"/>
</dbReference>
<dbReference type="OrthoDB" id="3358017at2759"/>
<gene>
    <name evidence="6" type="ORF">AURDEDRAFT_138797</name>
</gene>
<dbReference type="GO" id="GO:0016020">
    <property type="term" value="C:membrane"/>
    <property type="evidence" value="ECO:0007669"/>
    <property type="project" value="UniProtKB-SubCell"/>
</dbReference>
<evidence type="ECO:0000256" key="4">
    <source>
        <dbReference type="ARBA" id="ARBA00023136"/>
    </source>
</evidence>
<dbReference type="EMBL" id="JH687797">
    <property type="protein sequence ID" value="EJD40937.1"/>
    <property type="molecule type" value="Genomic_DNA"/>
</dbReference>
<feature type="transmembrane region" description="Helical" evidence="5">
    <location>
        <begin position="54"/>
        <end position="76"/>
    </location>
</feature>
<dbReference type="PANTHER" id="PTHR31465">
    <property type="entry name" value="PROTEIN RTA1-RELATED"/>
    <property type="match status" value="1"/>
</dbReference>
<accession>J0WWY5</accession>
<dbReference type="Proteomes" id="UP000006514">
    <property type="component" value="Unassembled WGS sequence"/>
</dbReference>
<reference evidence="7" key="1">
    <citation type="journal article" date="2012" name="Science">
        <title>The Paleozoic origin of enzymatic lignin decomposition reconstructed from 31 fungal genomes.</title>
        <authorList>
            <person name="Floudas D."/>
            <person name="Binder M."/>
            <person name="Riley R."/>
            <person name="Barry K."/>
            <person name="Blanchette R.A."/>
            <person name="Henrissat B."/>
            <person name="Martinez A.T."/>
            <person name="Otillar R."/>
            <person name="Spatafora J.W."/>
            <person name="Yadav J.S."/>
            <person name="Aerts A."/>
            <person name="Benoit I."/>
            <person name="Boyd A."/>
            <person name="Carlson A."/>
            <person name="Copeland A."/>
            <person name="Coutinho P.M."/>
            <person name="de Vries R.P."/>
            <person name="Ferreira P."/>
            <person name="Findley K."/>
            <person name="Foster B."/>
            <person name="Gaskell J."/>
            <person name="Glotzer D."/>
            <person name="Gorecki P."/>
            <person name="Heitman J."/>
            <person name="Hesse C."/>
            <person name="Hori C."/>
            <person name="Igarashi K."/>
            <person name="Jurgens J.A."/>
            <person name="Kallen N."/>
            <person name="Kersten P."/>
            <person name="Kohler A."/>
            <person name="Kuees U."/>
            <person name="Kumar T.K.A."/>
            <person name="Kuo A."/>
            <person name="LaButti K."/>
            <person name="Larrondo L.F."/>
            <person name="Lindquist E."/>
            <person name="Ling A."/>
            <person name="Lombard V."/>
            <person name="Lucas S."/>
            <person name="Lundell T."/>
            <person name="Martin R."/>
            <person name="McLaughlin D.J."/>
            <person name="Morgenstern I."/>
            <person name="Morin E."/>
            <person name="Murat C."/>
            <person name="Nagy L.G."/>
            <person name="Nolan M."/>
            <person name="Ohm R.A."/>
            <person name="Patyshakuliyeva A."/>
            <person name="Rokas A."/>
            <person name="Ruiz-Duenas F.J."/>
            <person name="Sabat G."/>
            <person name="Salamov A."/>
            <person name="Samejima M."/>
            <person name="Schmutz J."/>
            <person name="Slot J.C."/>
            <person name="St John F."/>
            <person name="Stenlid J."/>
            <person name="Sun H."/>
            <person name="Sun S."/>
            <person name="Syed K."/>
            <person name="Tsang A."/>
            <person name="Wiebenga A."/>
            <person name="Young D."/>
            <person name="Pisabarro A."/>
            <person name="Eastwood D.C."/>
            <person name="Martin F."/>
            <person name="Cullen D."/>
            <person name="Grigoriev I.V."/>
            <person name="Hibbett D.S."/>
        </authorList>
    </citation>
    <scope>NUCLEOTIDE SEQUENCE [LARGE SCALE GENOMIC DNA]</scope>
    <source>
        <strain evidence="7">TFB10046</strain>
    </source>
</reference>
<dbReference type="KEGG" id="adl:AURDEDRAFT_138797"/>
<dbReference type="AlphaFoldDB" id="J0WWY5"/>
<proteinExistence type="predicted"/>
<evidence type="ECO:0000313" key="6">
    <source>
        <dbReference type="EMBL" id="EJD40937.1"/>
    </source>
</evidence>
<dbReference type="InParanoid" id="J0WWY5"/>
<evidence type="ECO:0000256" key="5">
    <source>
        <dbReference type="SAM" id="Phobius"/>
    </source>
</evidence>
<evidence type="ECO:0000256" key="2">
    <source>
        <dbReference type="ARBA" id="ARBA00022692"/>
    </source>
</evidence>
<keyword evidence="4 5" id="KW-0472">Membrane</keyword>
<feature type="transmembrane region" description="Helical" evidence="5">
    <location>
        <begin position="248"/>
        <end position="267"/>
    </location>
</feature>
<feature type="transmembrane region" description="Helical" evidence="5">
    <location>
        <begin position="209"/>
        <end position="228"/>
    </location>
</feature>
<feature type="transmembrane region" description="Helical" evidence="5">
    <location>
        <begin position="165"/>
        <end position="188"/>
    </location>
</feature>
<feature type="transmembrane region" description="Helical" evidence="5">
    <location>
        <begin position="28"/>
        <end position="47"/>
    </location>
</feature>
<dbReference type="InterPro" id="IPR007568">
    <property type="entry name" value="RTA1"/>
</dbReference>
<dbReference type="eggNOG" id="ENOG502QURG">
    <property type="taxonomic scope" value="Eukaryota"/>
</dbReference>
<evidence type="ECO:0000313" key="7">
    <source>
        <dbReference type="Proteomes" id="UP000006514"/>
    </source>
</evidence>
<evidence type="ECO:0000256" key="3">
    <source>
        <dbReference type="ARBA" id="ARBA00022989"/>
    </source>
</evidence>
<evidence type="ECO:0000256" key="1">
    <source>
        <dbReference type="ARBA" id="ARBA00004141"/>
    </source>
</evidence>
<sequence>MSTYPTFDPFKDPKHDPLNPVRYIMNDTLTSVAVALVLAVALAQTFWVVRYRTLWMLSMTMGCYTFAVGLSLRFGMSRHPESRSIYTAEYLFVVLSPCAFIASEYVLLGRLAMYLKAERHLLLSPRRITTIFVASDATTFIIQAIGGSMSGSATLTYRKMFLAGLALQLASFLVFTAIYSVFFAGLYGSPRSAADDANVSPRARWWSRWPTLLVAMSISYVGIIVRSVYRVVEISQGYYGPLATTESFFYTLDTLPLFVAIAVYVPFWPGRFAGSMGCSLTES</sequence>
<comment type="subcellular location">
    <subcellularLocation>
        <location evidence="1">Membrane</location>
        <topology evidence="1">Multi-pass membrane protein</topology>
    </subcellularLocation>
</comment>
<dbReference type="PANTHER" id="PTHR31465:SF1">
    <property type="entry name" value="PROTEIN RTA1-RELATED"/>
    <property type="match status" value="1"/>
</dbReference>
<dbReference type="FunCoup" id="J0WWY5">
    <property type="interactions" value="14"/>
</dbReference>
<protein>
    <submittedName>
        <fullName evidence="6">RTA1-domain-containing protein</fullName>
    </submittedName>
</protein>
<keyword evidence="3 5" id="KW-1133">Transmembrane helix</keyword>
<keyword evidence="7" id="KW-1185">Reference proteome</keyword>
<keyword evidence="2 5" id="KW-0812">Transmembrane</keyword>
<feature type="transmembrane region" description="Helical" evidence="5">
    <location>
        <begin position="88"/>
        <end position="108"/>
    </location>
</feature>
<organism evidence="6 7">
    <name type="scientific">Auricularia subglabra (strain TFB-10046 / SS5)</name>
    <name type="common">White-rot fungus</name>
    <name type="synonym">Auricularia delicata (strain TFB10046)</name>
    <dbReference type="NCBI Taxonomy" id="717982"/>
    <lineage>
        <taxon>Eukaryota</taxon>
        <taxon>Fungi</taxon>
        <taxon>Dikarya</taxon>
        <taxon>Basidiomycota</taxon>
        <taxon>Agaricomycotina</taxon>
        <taxon>Agaricomycetes</taxon>
        <taxon>Auriculariales</taxon>
        <taxon>Auriculariaceae</taxon>
        <taxon>Auricularia</taxon>
    </lineage>
</organism>
<name>J0WWY5_AURST</name>